<dbReference type="RefSeq" id="WP_151580110.1">
    <property type="nucleotide sequence ID" value="NZ_JBIWND010000001.1"/>
</dbReference>
<organism evidence="2 3">
    <name type="scientific">Nocardioides simplex</name>
    <name type="common">Arthrobacter simplex</name>
    <dbReference type="NCBI Taxonomy" id="2045"/>
    <lineage>
        <taxon>Bacteria</taxon>
        <taxon>Bacillati</taxon>
        <taxon>Actinomycetota</taxon>
        <taxon>Actinomycetes</taxon>
        <taxon>Propionibacteriales</taxon>
        <taxon>Nocardioidaceae</taxon>
        <taxon>Pimelobacter</taxon>
    </lineage>
</organism>
<name>A0A7J5E3D9_NOCSI</name>
<evidence type="ECO:0000313" key="2">
    <source>
        <dbReference type="EMBL" id="KAB2812776.1"/>
    </source>
</evidence>
<comment type="caution">
    <text evidence="2">The sequence shown here is derived from an EMBL/GenBank/DDBJ whole genome shotgun (WGS) entry which is preliminary data.</text>
</comment>
<evidence type="ECO:0000259" key="1">
    <source>
        <dbReference type="Pfam" id="PF01909"/>
    </source>
</evidence>
<evidence type="ECO:0000313" key="3">
    <source>
        <dbReference type="Proteomes" id="UP000449906"/>
    </source>
</evidence>
<accession>A0A7J5E3D9</accession>
<dbReference type="Proteomes" id="UP000449906">
    <property type="component" value="Unassembled WGS sequence"/>
</dbReference>
<keyword evidence="2" id="KW-0808">Transferase</keyword>
<gene>
    <name evidence="2" type="ORF">F9L07_13660</name>
</gene>
<dbReference type="CDD" id="cd05403">
    <property type="entry name" value="NT_KNTase_like"/>
    <property type="match status" value="1"/>
</dbReference>
<dbReference type="InterPro" id="IPR002934">
    <property type="entry name" value="Polymerase_NTP_transf_dom"/>
</dbReference>
<dbReference type="SUPFAM" id="SSF81301">
    <property type="entry name" value="Nucleotidyltransferase"/>
    <property type="match status" value="1"/>
</dbReference>
<reference evidence="2 3" key="1">
    <citation type="submission" date="2019-09" db="EMBL/GenBank/DDBJ databases">
        <title>Pimelobacter sp. isolated from Paulinella.</title>
        <authorList>
            <person name="Jeong S.E."/>
        </authorList>
    </citation>
    <scope>NUCLEOTIDE SEQUENCE [LARGE SCALE GENOMIC DNA]</scope>
    <source>
        <strain evidence="2 3">Pch-N</strain>
    </source>
</reference>
<sequence>MRDPGEGVSRGGLIVTGARRDRIPAAYRAVLDDAVALLGDGPGAPSLYVYGSVATGQAEPGRSDVDLLTVGLPRERAAALGAELSDRFAGLGRGVEVACLGAEDLADVDADAGVSDAAYGNRAFLRHYCVHLAGPDPAADLPPVPADRRAARGFNGDLAAHLAGWRTAPEGPELARRISRKTLLALAGLVSIRERTWTTDRATAAARWPLAEPDDAPAVRALVAAADPAALLAPDGPVEQVLRRFAAEIGLWAEPNPAPAHHT</sequence>
<dbReference type="GO" id="GO:0016779">
    <property type="term" value="F:nucleotidyltransferase activity"/>
    <property type="evidence" value="ECO:0007669"/>
    <property type="project" value="InterPro"/>
</dbReference>
<feature type="domain" description="Polymerase nucleotidyl transferase" evidence="1">
    <location>
        <begin position="46"/>
        <end position="73"/>
    </location>
</feature>
<protein>
    <submittedName>
        <fullName evidence="2">Nucleotidyltransferase domain-containing protein</fullName>
    </submittedName>
</protein>
<proteinExistence type="predicted"/>
<dbReference type="Pfam" id="PF01909">
    <property type="entry name" value="NTP_transf_2"/>
    <property type="match status" value="1"/>
</dbReference>
<dbReference type="AlphaFoldDB" id="A0A7J5E3D9"/>
<dbReference type="InterPro" id="IPR043519">
    <property type="entry name" value="NT_sf"/>
</dbReference>
<dbReference type="EMBL" id="WBVM01000001">
    <property type="protein sequence ID" value="KAB2812776.1"/>
    <property type="molecule type" value="Genomic_DNA"/>
</dbReference>